<organism evidence="1 2">
    <name type="scientific">Pleurodeles waltl</name>
    <name type="common">Iberian ribbed newt</name>
    <dbReference type="NCBI Taxonomy" id="8319"/>
    <lineage>
        <taxon>Eukaryota</taxon>
        <taxon>Metazoa</taxon>
        <taxon>Chordata</taxon>
        <taxon>Craniata</taxon>
        <taxon>Vertebrata</taxon>
        <taxon>Euteleostomi</taxon>
        <taxon>Amphibia</taxon>
        <taxon>Batrachia</taxon>
        <taxon>Caudata</taxon>
        <taxon>Salamandroidea</taxon>
        <taxon>Salamandridae</taxon>
        <taxon>Pleurodelinae</taxon>
        <taxon>Pleurodeles</taxon>
    </lineage>
</organism>
<protein>
    <submittedName>
        <fullName evidence="1">Uncharacterized protein</fullName>
    </submittedName>
</protein>
<sequence>MQWRHSHEPCSGFLQSKGVLRGGEHRLRYTQTGTRFRGQKQRNLSGAIPPMPGIEHISGGQWHGGGGGLKAHMAATLATIRDTKTTLEQNIDGNALYAGLLRTEYKKLADRVEEEAFILAYQIHEEDDDAGKIKIMQKEIKALQDKQDDAEGRR</sequence>
<evidence type="ECO:0000313" key="2">
    <source>
        <dbReference type="Proteomes" id="UP001066276"/>
    </source>
</evidence>
<keyword evidence="2" id="KW-1185">Reference proteome</keyword>
<gene>
    <name evidence="1" type="ORF">NDU88_003430</name>
</gene>
<dbReference type="AlphaFoldDB" id="A0AAV7KUU2"/>
<name>A0AAV7KUU2_PLEWA</name>
<dbReference type="EMBL" id="JANPWB010000016">
    <property type="protein sequence ID" value="KAJ1083271.1"/>
    <property type="molecule type" value="Genomic_DNA"/>
</dbReference>
<dbReference type="Proteomes" id="UP001066276">
    <property type="component" value="Chromosome 12"/>
</dbReference>
<comment type="caution">
    <text evidence="1">The sequence shown here is derived from an EMBL/GenBank/DDBJ whole genome shotgun (WGS) entry which is preliminary data.</text>
</comment>
<evidence type="ECO:0000313" key="1">
    <source>
        <dbReference type="EMBL" id="KAJ1083271.1"/>
    </source>
</evidence>
<reference evidence="1" key="1">
    <citation type="journal article" date="2022" name="bioRxiv">
        <title>Sequencing and chromosome-scale assembly of the giantPleurodeles waltlgenome.</title>
        <authorList>
            <person name="Brown T."/>
            <person name="Elewa A."/>
            <person name="Iarovenko S."/>
            <person name="Subramanian E."/>
            <person name="Araus A.J."/>
            <person name="Petzold A."/>
            <person name="Susuki M."/>
            <person name="Suzuki K.-i.T."/>
            <person name="Hayashi T."/>
            <person name="Toyoda A."/>
            <person name="Oliveira C."/>
            <person name="Osipova E."/>
            <person name="Leigh N.D."/>
            <person name="Simon A."/>
            <person name="Yun M.H."/>
        </authorList>
    </citation>
    <scope>NUCLEOTIDE SEQUENCE</scope>
    <source>
        <strain evidence="1">20211129_DDA</strain>
        <tissue evidence="1">Liver</tissue>
    </source>
</reference>
<accession>A0AAV7KUU2</accession>
<proteinExistence type="predicted"/>